<dbReference type="EMBL" id="LGUE01000001">
    <property type="protein sequence ID" value="KON91919.1"/>
    <property type="molecule type" value="Genomic_DNA"/>
</dbReference>
<protein>
    <recommendedName>
        <fullName evidence="1">Core domain-containing protein</fullName>
    </recommendedName>
</protein>
<evidence type="ECO:0000313" key="2">
    <source>
        <dbReference type="EMBL" id="KON91919.1"/>
    </source>
</evidence>
<gene>
    <name evidence="2" type="ORF">AF331_05460</name>
</gene>
<dbReference type="STRING" id="189381.GCA_900166615_03191"/>
<dbReference type="Pfam" id="PF01521">
    <property type="entry name" value="Fe-S_biosyn"/>
    <property type="match status" value="1"/>
</dbReference>
<dbReference type="InterPro" id="IPR035903">
    <property type="entry name" value="HesB-like_dom_sf"/>
</dbReference>
<accession>A0A0M0GPY2</accession>
<sequence>MNLTLTEPALNKLTDIPPGHLVQLALDRGSCDIVNNVYEMKVIPSRELQAHERGIEYKGVTFIVDDDFEDAYDHELTIDFQKNAFVFKNKNQTFNNRVGLRFL</sequence>
<dbReference type="RefSeq" id="WP_053427117.1">
    <property type="nucleotide sequence ID" value="NZ_JAMQJB010000003.1"/>
</dbReference>
<keyword evidence="3" id="KW-1185">Reference proteome</keyword>
<comment type="caution">
    <text evidence="2">The sequence shown here is derived from an EMBL/GenBank/DDBJ whole genome shotgun (WGS) entry which is preliminary data.</text>
</comment>
<proteinExistence type="predicted"/>
<dbReference type="AlphaFoldDB" id="A0A0M0GPY2"/>
<dbReference type="Proteomes" id="UP000037405">
    <property type="component" value="Unassembled WGS sequence"/>
</dbReference>
<dbReference type="PATRIC" id="fig|189381.12.peg.1226"/>
<dbReference type="Gene3D" id="2.60.300.12">
    <property type="entry name" value="HesB-like domain"/>
    <property type="match status" value="1"/>
</dbReference>
<feature type="domain" description="Core" evidence="1">
    <location>
        <begin position="1"/>
        <end position="100"/>
    </location>
</feature>
<reference evidence="3" key="1">
    <citation type="submission" date="2015-07" db="EMBL/GenBank/DDBJ databases">
        <title>Fjat-14235 jcm11544.</title>
        <authorList>
            <person name="Liu B."/>
            <person name="Wang J."/>
            <person name="Zhu Y."/>
            <person name="Liu G."/>
            <person name="Chen Q."/>
            <person name="Chen Z."/>
            <person name="Lan J."/>
            <person name="Che J."/>
            <person name="Ge C."/>
            <person name="Shi H."/>
            <person name="Pan Z."/>
            <person name="Liu X."/>
        </authorList>
    </citation>
    <scope>NUCLEOTIDE SEQUENCE [LARGE SCALE GENOMIC DNA]</scope>
    <source>
        <strain evidence="3">JCM 11544</strain>
    </source>
</reference>
<evidence type="ECO:0000313" key="3">
    <source>
        <dbReference type="Proteomes" id="UP000037405"/>
    </source>
</evidence>
<evidence type="ECO:0000259" key="1">
    <source>
        <dbReference type="Pfam" id="PF01521"/>
    </source>
</evidence>
<dbReference type="OrthoDB" id="2875600at2"/>
<organism evidence="2 3">
    <name type="scientific">Rossellomorea marisflavi</name>
    <dbReference type="NCBI Taxonomy" id="189381"/>
    <lineage>
        <taxon>Bacteria</taxon>
        <taxon>Bacillati</taxon>
        <taxon>Bacillota</taxon>
        <taxon>Bacilli</taxon>
        <taxon>Bacillales</taxon>
        <taxon>Bacillaceae</taxon>
        <taxon>Rossellomorea</taxon>
    </lineage>
</organism>
<dbReference type="SUPFAM" id="SSF89360">
    <property type="entry name" value="HesB-like domain"/>
    <property type="match status" value="1"/>
</dbReference>
<name>A0A0M0GPY2_9BACI</name>
<dbReference type="InterPro" id="IPR000361">
    <property type="entry name" value="ATAP_core_dom"/>
</dbReference>